<accession>A0A2G1QM80</accession>
<dbReference type="RefSeq" id="WP_099306746.1">
    <property type="nucleotide sequence ID" value="NZ_PDVP01000007.1"/>
</dbReference>
<evidence type="ECO:0000256" key="1">
    <source>
        <dbReference type="SAM" id="MobiDB-lite"/>
    </source>
</evidence>
<evidence type="ECO:0000313" key="3">
    <source>
        <dbReference type="Proteomes" id="UP000221168"/>
    </source>
</evidence>
<dbReference type="EMBL" id="PDVP01000007">
    <property type="protein sequence ID" value="PHP66560.1"/>
    <property type="molecule type" value="Genomic_DNA"/>
</dbReference>
<comment type="caution">
    <text evidence="2">The sequence shown here is derived from an EMBL/GenBank/DDBJ whole genome shotgun (WGS) entry which is preliminary data.</text>
</comment>
<keyword evidence="3" id="KW-1185">Reference proteome</keyword>
<proteinExistence type="predicted"/>
<name>A0A2G1QM80_9HYPH</name>
<reference evidence="2 3" key="1">
    <citation type="submission" date="2017-10" db="EMBL/GenBank/DDBJ databases">
        <title>Sedimentibacterium mangrovi gen. nov., sp. nov., a novel member of family Phyllobacteriacea isolated from mangrove sediment.</title>
        <authorList>
            <person name="Liao H."/>
            <person name="Tian Y."/>
        </authorList>
    </citation>
    <scope>NUCLEOTIDE SEQUENCE [LARGE SCALE GENOMIC DNA]</scope>
    <source>
        <strain evidence="2 3">X9-2-2</strain>
    </source>
</reference>
<sequence>MADFNPSFADGGERRAPTSTERNLGMACGPADYRLFNYLFNLMQGQVEATANEAGVTSNSDGDKTVLLRAIQALIAAATGEGDTSGFILFTQARSRLPIFPDTQTANGRVGVTSPTTGVVRIPAGITFLHRGIFPVVTTLQDFATAASKVYHLRWRYNGGTPEYILADTVAGGAYNPSSLDEDDIAFDSTYDDMLIARVVTNSSNVPTITDLANKAFFSLLDIVSKVDGVSTLNWARLPAHLKGDPDFSDMTRYETTASVTGSWAASSRKIVAGKGLTGGGDLTEDRTLTMRINTLDALSGAVDDGDQIALDDLSANKSVRISVATLRAALRLNPPGLNDIGSYRTWTPYPTVTSYAVGDTIAGSTFGAGIPGTWRVHGKFQYMNGASGGTTDWPTYLLQRIT</sequence>
<dbReference type="OrthoDB" id="5465473at2"/>
<dbReference type="AlphaFoldDB" id="A0A2G1QM80"/>
<gene>
    <name evidence="2" type="ORF">CSC94_12790</name>
</gene>
<feature type="region of interest" description="Disordered" evidence="1">
    <location>
        <begin position="1"/>
        <end position="24"/>
    </location>
</feature>
<protein>
    <submittedName>
        <fullName evidence="2">Uncharacterized protein</fullName>
    </submittedName>
</protein>
<organism evidence="2 3">
    <name type="scientific">Zhengella mangrovi</name>
    <dbReference type="NCBI Taxonomy" id="1982044"/>
    <lineage>
        <taxon>Bacteria</taxon>
        <taxon>Pseudomonadati</taxon>
        <taxon>Pseudomonadota</taxon>
        <taxon>Alphaproteobacteria</taxon>
        <taxon>Hyphomicrobiales</taxon>
        <taxon>Notoacmeibacteraceae</taxon>
        <taxon>Zhengella</taxon>
    </lineage>
</organism>
<dbReference type="Proteomes" id="UP000221168">
    <property type="component" value="Unassembled WGS sequence"/>
</dbReference>
<evidence type="ECO:0000313" key="2">
    <source>
        <dbReference type="EMBL" id="PHP66560.1"/>
    </source>
</evidence>